<dbReference type="InterPro" id="IPR028939">
    <property type="entry name" value="P5C_Rdtase_cat_N"/>
</dbReference>
<dbReference type="InterPro" id="IPR036291">
    <property type="entry name" value="NAD(P)-bd_dom_sf"/>
</dbReference>
<feature type="domain" description="Pyrroline-5-carboxylate reductase dimerisation" evidence="9">
    <location>
        <begin position="160"/>
        <end position="263"/>
    </location>
</feature>
<dbReference type="PROSITE" id="PS00521">
    <property type="entry name" value="P5CR"/>
    <property type="match status" value="1"/>
</dbReference>
<comment type="similarity">
    <text evidence="1 5 7">Belongs to the pyrroline-5-carboxylate reductase family.</text>
</comment>
<comment type="catalytic activity">
    <reaction evidence="5 7">
        <text>L-proline + NADP(+) = (S)-1-pyrroline-5-carboxylate + NADPH + 2 H(+)</text>
        <dbReference type="Rhea" id="RHEA:14109"/>
        <dbReference type="ChEBI" id="CHEBI:15378"/>
        <dbReference type="ChEBI" id="CHEBI:17388"/>
        <dbReference type="ChEBI" id="CHEBI:57783"/>
        <dbReference type="ChEBI" id="CHEBI:58349"/>
        <dbReference type="ChEBI" id="CHEBI:60039"/>
        <dbReference type="EC" id="1.5.1.2"/>
    </reaction>
</comment>
<dbReference type="InterPro" id="IPR029036">
    <property type="entry name" value="P5CR_dimer"/>
</dbReference>
<keyword evidence="3 5" id="KW-0521">NADP</keyword>
<feature type="domain" description="Pyrroline-5-carboxylate reductase catalytic N-terminal" evidence="8">
    <location>
        <begin position="3"/>
        <end position="96"/>
    </location>
</feature>
<reference evidence="10 11" key="1">
    <citation type="journal article" date="2021" name="ISME Commun">
        <title>Automated analysis of genomic sequences facilitates high-throughput and comprehensive description of bacteria.</title>
        <authorList>
            <person name="Hitch T.C.A."/>
        </authorList>
    </citation>
    <scope>NUCLEOTIDE SEQUENCE [LARGE SCALE GENOMIC DNA]</scope>
    <source>
        <strain evidence="11">f_CCE</strain>
    </source>
</reference>
<proteinExistence type="inferred from homology"/>
<dbReference type="SUPFAM" id="SSF51735">
    <property type="entry name" value="NAD(P)-binding Rossmann-fold domains"/>
    <property type="match status" value="1"/>
</dbReference>
<evidence type="ECO:0000259" key="8">
    <source>
        <dbReference type="Pfam" id="PF03807"/>
    </source>
</evidence>
<dbReference type="Gene3D" id="3.40.50.720">
    <property type="entry name" value="NAD(P)-binding Rossmann-like Domain"/>
    <property type="match status" value="1"/>
</dbReference>
<dbReference type="PANTHER" id="PTHR11645:SF0">
    <property type="entry name" value="PYRROLINE-5-CARBOXYLATE REDUCTASE 3"/>
    <property type="match status" value="1"/>
</dbReference>
<dbReference type="InterPro" id="IPR053790">
    <property type="entry name" value="P5CR-like_CS"/>
</dbReference>
<comment type="pathway">
    <text evidence="5 7">Amino-acid biosynthesis; L-proline biosynthesis; L-proline from L-glutamate 5-semialdehyde: step 1/1.</text>
</comment>
<dbReference type="PIRSF" id="PIRSF000193">
    <property type="entry name" value="Pyrrol-5-carb_rd"/>
    <property type="match status" value="1"/>
</dbReference>
<evidence type="ECO:0000313" key="11">
    <source>
        <dbReference type="Proteomes" id="UP001652395"/>
    </source>
</evidence>
<comment type="caution">
    <text evidence="10">The sequence shown here is derived from an EMBL/GenBank/DDBJ whole genome shotgun (WGS) entry which is preliminary data.</text>
</comment>
<dbReference type="NCBIfam" id="TIGR00112">
    <property type="entry name" value="proC"/>
    <property type="match status" value="1"/>
</dbReference>
<dbReference type="RefSeq" id="WP_158358832.1">
    <property type="nucleotide sequence ID" value="NZ_JAOQJF010000016.1"/>
</dbReference>
<evidence type="ECO:0000256" key="6">
    <source>
        <dbReference type="NCBIfam" id="TIGR00112"/>
    </source>
</evidence>
<evidence type="ECO:0000259" key="9">
    <source>
        <dbReference type="Pfam" id="PF14748"/>
    </source>
</evidence>
<comment type="catalytic activity">
    <reaction evidence="5">
        <text>L-proline + NAD(+) = (S)-1-pyrroline-5-carboxylate + NADH + 2 H(+)</text>
        <dbReference type="Rhea" id="RHEA:14105"/>
        <dbReference type="ChEBI" id="CHEBI:15378"/>
        <dbReference type="ChEBI" id="CHEBI:17388"/>
        <dbReference type="ChEBI" id="CHEBI:57540"/>
        <dbReference type="ChEBI" id="CHEBI:57945"/>
        <dbReference type="ChEBI" id="CHEBI:60039"/>
        <dbReference type="EC" id="1.5.1.2"/>
    </reaction>
</comment>
<evidence type="ECO:0000256" key="1">
    <source>
        <dbReference type="ARBA" id="ARBA00005525"/>
    </source>
</evidence>
<dbReference type="PANTHER" id="PTHR11645">
    <property type="entry name" value="PYRROLINE-5-CARBOXYLATE REDUCTASE"/>
    <property type="match status" value="1"/>
</dbReference>
<dbReference type="GO" id="GO:0004735">
    <property type="term" value="F:pyrroline-5-carboxylate reductase activity"/>
    <property type="evidence" value="ECO:0007669"/>
    <property type="project" value="UniProtKB-EC"/>
</dbReference>
<evidence type="ECO:0000256" key="2">
    <source>
        <dbReference type="ARBA" id="ARBA00022650"/>
    </source>
</evidence>
<evidence type="ECO:0000256" key="4">
    <source>
        <dbReference type="ARBA" id="ARBA00023002"/>
    </source>
</evidence>
<protein>
    <recommendedName>
        <fullName evidence="5 6">Pyrroline-5-carboxylate reductase</fullName>
        <shortName evidence="5">P5C reductase</shortName>
        <shortName evidence="5">P5CR</shortName>
        <ecNumber evidence="5 6">1.5.1.2</ecNumber>
    </recommendedName>
    <alternativeName>
        <fullName evidence="5">PCA reductase</fullName>
    </alternativeName>
</protein>
<dbReference type="HAMAP" id="MF_01925">
    <property type="entry name" value="P5C_reductase"/>
    <property type="match status" value="1"/>
</dbReference>
<gene>
    <name evidence="5 10" type="primary">proC</name>
    <name evidence="10" type="ORF">OCV69_09310</name>
</gene>
<evidence type="ECO:0000256" key="5">
    <source>
        <dbReference type="HAMAP-Rule" id="MF_01925"/>
    </source>
</evidence>
<evidence type="ECO:0000313" key="10">
    <source>
        <dbReference type="EMBL" id="MCU6800124.1"/>
    </source>
</evidence>
<name>A0ABT2V2I1_9FIRM</name>
<keyword evidence="5 7" id="KW-0028">Amino-acid biosynthesis</keyword>
<dbReference type="Gene3D" id="1.10.3730.10">
    <property type="entry name" value="ProC C-terminal domain-like"/>
    <property type="match status" value="1"/>
</dbReference>
<dbReference type="InterPro" id="IPR000304">
    <property type="entry name" value="Pyrroline-COOH_reductase"/>
</dbReference>
<keyword evidence="5" id="KW-0963">Cytoplasm</keyword>
<keyword evidence="2 5" id="KW-0641">Proline biosynthesis</keyword>
<evidence type="ECO:0000256" key="7">
    <source>
        <dbReference type="RuleBase" id="RU003903"/>
    </source>
</evidence>
<keyword evidence="11" id="KW-1185">Reference proteome</keyword>
<dbReference type="EMBL" id="JAOQJF010000016">
    <property type="protein sequence ID" value="MCU6800124.1"/>
    <property type="molecule type" value="Genomic_DNA"/>
</dbReference>
<dbReference type="SUPFAM" id="SSF48179">
    <property type="entry name" value="6-phosphogluconate dehydrogenase C-terminal domain-like"/>
    <property type="match status" value="1"/>
</dbReference>
<organism evidence="10 11">
    <name type="scientific">Alitiscatomonas aceti</name>
    <dbReference type="NCBI Taxonomy" id="2981724"/>
    <lineage>
        <taxon>Bacteria</taxon>
        <taxon>Bacillati</taxon>
        <taxon>Bacillota</taxon>
        <taxon>Clostridia</taxon>
        <taxon>Lachnospirales</taxon>
        <taxon>Lachnospiraceae</taxon>
        <taxon>Alitiscatomonas</taxon>
    </lineage>
</organism>
<sequence length="265" mass="28588">MEKIGFIGMGNMATAIMKGLLKEFSPEDMIFSSAHEEKMEQVTRETGVPHAGSNAECARQAKYLVLAVKPQVLPRVFGEIKDVVTKDQVIISIAAGYTISDLTEGLGGQVRVVRSMPNTPAMVGEGMTGVCYDEVLFTQEEKALLHTLFTSFGKMELVEERLMDVVGSASGCSPAYVYMFIEALADGCVKNGLPRQMAYRMAAQAVLGSAKMVLETGKHPGELKDMVCSPGGTTIEGVAALEEGGFRSSIIKACDANYEKNKRLK</sequence>
<dbReference type="EC" id="1.5.1.2" evidence="5 6"/>
<keyword evidence="4 5" id="KW-0560">Oxidoreductase</keyword>
<evidence type="ECO:0000256" key="3">
    <source>
        <dbReference type="ARBA" id="ARBA00022857"/>
    </source>
</evidence>
<accession>A0ABT2V2I1</accession>
<dbReference type="InterPro" id="IPR008927">
    <property type="entry name" value="6-PGluconate_DH-like_C_sf"/>
</dbReference>
<comment type="function">
    <text evidence="5">Catalyzes the reduction of 1-pyrroline-5-carboxylate (PCA) to L-proline.</text>
</comment>
<comment type="subcellular location">
    <subcellularLocation>
        <location evidence="5">Cytoplasm</location>
    </subcellularLocation>
</comment>
<dbReference type="Proteomes" id="UP001652395">
    <property type="component" value="Unassembled WGS sequence"/>
</dbReference>
<dbReference type="Pfam" id="PF14748">
    <property type="entry name" value="P5CR_dimer"/>
    <property type="match status" value="1"/>
</dbReference>
<dbReference type="Pfam" id="PF03807">
    <property type="entry name" value="F420_oxidored"/>
    <property type="match status" value="1"/>
</dbReference>